<sequence length="230" mass="25862">MIIGRESPFRRLRADLQPDQAAFLDGVRIAAEMLDVAYGRLSELLWAATQSFDDKDLAVPTAPILLDAWAIVDAVHRLRLLLDHTPGLKKSDSSYKLFIRKTKAATQFRGTIQHLNEWLQNMAANGWPVWGTIAWVAVADPQTRILHSCVLVSGRVQPGTRDMINPAGKTVVRHVDHVTLHCRDQEICLTDMRNEVETIVRAIEPSLAEHTENHPTLAADIFVRVTLRPR</sequence>
<organism evidence="1 2">
    <name type="scientific">Eiseniibacteriota bacterium</name>
    <dbReference type="NCBI Taxonomy" id="2212470"/>
    <lineage>
        <taxon>Bacteria</taxon>
        <taxon>Candidatus Eiseniibacteriota</taxon>
    </lineage>
</organism>
<evidence type="ECO:0000313" key="2">
    <source>
        <dbReference type="Proteomes" id="UP000748308"/>
    </source>
</evidence>
<dbReference type="EMBL" id="VGIY01000097">
    <property type="protein sequence ID" value="MBM3317255.1"/>
    <property type="molecule type" value="Genomic_DNA"/>
</dbReference>
<comment type="caution">
    <text evidence="1">The sequence shown here is derived from an EMBL/GenBank/DDBJ whole genome shotgun (WGS) entry which is preliminary data.</text>
</comment>
<dbReference type="Proteomes" id="UP000748308">
    <property type="component" value="Unassembled WGS sequence"/>
</dbReference>
<evidence type="ECO:0000313" key="1">
    <source>
        <dbReference type="EMBL" id="MBM3317255.1"/>
    </source>
</evidence>
<accession>A0A937X819</accession>
<dbReference type="AlphaFoldDB" id="A0A937X819"/>
<name>A0A937X819_UNCEI</name>
<protein>
    <submittedName>
        <fullName evidence="1">Uncharacterized protein</fullName>
    </submittedName>
</protein>
<reference evidence="1" key="1">
    <citation type="submission" date="2019-03" db="EMBL/GenBank/DDBJ databases">
        <title>Lake Tanganyika Metagenome-Assembled Genomes (MAGs).</title>
        <authorList>
            <person name="Tran P."/>
        </authorList>
    </citation>
    <scope>NUCLEOTIDE SEQUENCE</scope>
    <source>
        <strain evidence="1">M_DeepCast_400m_m2_100</strain>
    </source>
</reference>
<proteinExistence type="predicted"/>
<gene>
    <name evidence="1" type="ORF">FJY75_05335</name>
</gene>